<feature type="transmembrane region" description="Helical" evidence="5">
    <location>
        <begin position="115"/>
        <end position="136"/>
    </location>
</feature>
<feature type="domain" description="Major facilitator superfamily (MFS) profile" evidence="6">
    <location>
        <begin position="185"/>
        <end position="419"/>
    </location>
</feature>
<keyword evidence="3 5" id="KW-1133">Transmembrane helix</keyword>
<keyword evidence="4 5" id="KW-0472">Membrane</keyword>
<dbReference type="PROSITE" id="PS50850">
    <property type="entry name" value="MFS"/>
    <property type="match status" value="1"/>
</dbReference>
<feature type="transmembrane region" description="Helical" evidence="5">
    <location>
        <begin position="389"/>
        <end position="409"/>
    </location>
</feature>
<feature type="transmembrane region" description="Helical" evidence="5">
    <location>
        <begin position="55"/>
        <end position="76"/>
    </location>
</feature>
<dbReference type="Gene3D" id="1.20.1250.20">
    <property type="entry name" value="MFS general substrate transporter like domains"/>
    <property type="match status" value="1"/>
</dbReference>
<evidence type="ECO:0000256" key="3">
    <source>
        <dbReference type="ARBA" id="ARBA00022989"/>
    </source>
</evidence>
<dbReference type="EMBL" id="JBHUEE010000002">
    <property type="protein sequence ID" value="MFD1717261.1"/>
    <property type="molecule type" value="Genomic_DNA"/>
</dbReference>
<feature type="transmembrane region" description="Helical" evidence="5">
    <location>
        <begin position="266"/>
        <end position="289"/>
    </location>
</feature>
<feature type="transmembrane region" description="Helical" evidence="5">
    <location>
        <begin position="148"/>
        <end position="166"/>
    </location>
</feature>
<evidence type="ECO:0000256" key="2">
    <source>
        <dbReference type="ARBA" id="ARBA00022692"/>
    </source>
</evidence>
<dbReference type="PANTHER" id="PTHR23534:SF1">
    <property type="entry name" value="MAJOR FACILITATOR SUPERFAMILY PROTEIN"/>
    <property type="match status" value="1"/>
</dbReference>
<evidence type="ECO:0000313" key="8">
    <source>
        <dbReference type="Proteomes" id="UP001597277"/>
    </source>
</evidence>
<sequence length="419" mass="41966">MSQPADRVAAPPTDDDAPVARRPVGALVLSNLLGGIGVASSVAVGALLVEEVGGTALAGLGQTASVLGAALAAIPLARLAARRGRRLALGIGYALALLGAATVIVAAVVSDLLLLLGGLLLFGVAQATNLQSRYAATDGVAPGKRARVMSVVVWATTVGTVAGPNLSDPGERLGEQFSLPGLAGPYLFSLAGFLLAGLAVLVLYPNHRPVATGPAARPVGALAALRWAAGEPSARVGVTLVAGGHAVMVMVMVMTPLHMQHHGMTLQVVGLVISGHTLGMFAFSPVFGWLTDRLGPVRTSWLGVAVLGISVLLGYVAAGMTGMGMTAVALFLLGLGWSAVTIAGSTMIARIDDVDMRVSLQGAADAGMNYAGAAAAAVAGPILTAGGFYGVNVAGAVVLAVVVVVLVASRPRRPLSTDR</sequence>
<name>A0ABW4L162_9MICO</name>
<comment type="subcellular location">
    <subcellularLocation>
        <location evidence="1">Cell membrane</location>
        <topology evidence="1">Multi-pass membrane protein</topology>
    </subcellularLocation>
</comment>
<reference evidence="8" key="1">
    <citation type="journal article" date="2019" name="Int. J. Syst. Evol. Microbiol.">
        <title>The Global Catalogue of Microorganisms (GCM) 10K type strain sequencing project: providing services to taxonomists for standard genome sequencing and annotation.</title>
        <authorList>
            <consortium name="The Broad Institute Genomics Platform"/>
            <consortium name="The Broad Institute Genome Sequencing Center for Infectious Disease"/>
            <person name="Wu L."/>
            <person name="Ma J."/>
        </authorList>
    </citation>
    <scope>NUCLEOTIDE SEQUENCE [LARGE SCALE GENOMIC DNA]</scope>
    <source>
        <strain evidence="8">JCM 17130</strain>
    </source>
</reference>
<evidence type="ECO:0000256" key="4">
    <source>
        <dbReference type="ARBA" id="ARBA00023136"/>
    </source>
</evidence>
<keyword evidence="8" id="KW-1185">Reference proteome</keyword>
<feature type="transmembrane region" description="Helical" evidence="5">
    <location>
        <begin position="88"/>
        <end position="109"/>
    </location>
</feature>
<dbReference type="SUPFAM" id="SSF103473">
    <property type="entry name" value="MFS general substrate transporter"/>
    <property type="match status" value="1"/>
</dbReference>
<dbReference type="PANTHER" id="PTHR23534">
    <property type="entry name" value="MFS PERMEASE"/>
    <property type="match status" value="1"/>
</dbReference>
<dbReference type="InterPro" id="IPR011701">
    <property type="entry name" value="MFS"/>
</dbReference>
<organism evidence="7 8">
    <name type="scientific">Georgenia deserti</name>
    <dbReference type="NCBI Taxonomy" id="2093781"/>
    <lineage>
        <taxon>Bacteria</taxon>
        <taxon>Bacillati</taxon>
        <taxon>Actinomycetota</taxon>
        <taxon>Actinomycetes</taxon>
        <taxon>Micrococcales</taxon>
        <taxon>Bogoriellaceae</taxon>
        <taxon>Georgenia</taxon>
    </lineage>
</organism>
<comment type="caution">
    <text evidence="7">The sequence shown here is derived from an EMBL/GenBank/DDBJ whole genome shotgun (WGS) entry which is preliminary data.</text>
</comment>
<keyword evidence="2 5" id="KW-0812">Transmembrane</keyword>
<proteinExistence type="predicted"/>
<evidence type="ECO:0000313" key="7">
    <source>
        <dbReference type="EMBL" id="MFD1717261.1"/>
    </source>
</evidence>
<feature type="transmembrane region" description="Helical" evidence="5">
    <location>
        <begin position="301"/>
        <end position="321"/>
    </location>
</feature>
<dbReference type="RefSeq" id="WP_388003141.1">
    <property type="nucleotide sequence ID" value="NZ_JBHUEE010000002.1"/>
</dbReference>
<feature type="transmembrane region" description="Helical" evidence="5">
    <location>
        <begin position="327"/>
        <end position="351"/>
    </location>
</feature>
<dbReference type="InterPro" id="IPR020846">
    <property type="entry name" value="MFS_dom"/>
</dbReference>
<feature type="transmembrane region" description="Helical" evidence="5">
    <location>
        <begin position="236"/>
        <end position="254"/>
    </location>
</feature>
<evidence type="ECO:0000256" key="5">
    <source>
        <dbReference type="SAM" id="Phobius"/>
    </source>
</evidence>
<feature type="transmembrane region" description="Helical" evidence="5">
    <location>
        <begin position="363"/>
        <end position="383"/>
    </location>
</feature>
<gene>
    <name evidence="7" type="ORF">ACFSE6_05420</name>
</gene>
<evidence type="ECO:0000259" key="6">
    <source>
        <dbReference type="PROSITE" id="PS50850"/>
    </source>
</evidence>
<feature type="transmembrane region" description="Helical" evidence="5">
    <location>
        <begin position="26"/>
        <end position="49"/>
    </location>
</feature>
<evidence type="ECO:0000256" key="1">
    <source>
        <dbReference type="ARBA" id="ARBA00004651"/>
    </source>
</evidence>
<feature type="transmembrane region" description="Helical" evidence="5">
    <location>
        <begin position="186"/>
        <end position="204"/>
    </location>
</feature>
<accession>A0ABW4L162</accession>
<protein>
    <submittedName>
        <fullName evidence="7">MFS transporter</fullName>
    </submittedName>
</protein>
<dbReference type="InterPro" id="IPR036259">
    <property type="entry name" value="MFS_trans_sf"/>
</dbReference>
<dbReference type="Proteomes" id="UP001597277">
    <property type="component" value="Unassembled WGS sequence"/>
</dbReference>
<dbReference type="Pfam" id="PF07690">
    <property type="entry name" value="MFS_1"/>
    <property type="match status" value="1"/>
</dbReference>